<reference evidence="2 3" key="1">
    <citation type="journal article" date="2019" name="Sci. Rep.">
        <title>Orb-weaving spider Araneus ventricosus genome elucidates the spidroin gene catalogue.</title>
        <authorList>
            <person name="Kono N."/>
            <person name="Nakamura H."/>
            <person name="Ohtoshi R."/>
            <person name="Moran D.A.P."/>
            <person name="Shinohara A."/>
            <person name="Yoshida Y."/>
            <person name="Fujiwara M."/>
            <person name="Mori M."/>
            <person name="Tomita M."/>
            <person name="Arakawa K."/>
        </authorList>
    </citation>
    <scope>NUCLEOTIDE SEQUENCE [LARGE SCALE GENOMIC DNA]</scope>
</reference>
<evidence type="ECO:0000256" key="1">
    <source>
        <dbReference type="SAM" id="MobiDB-lite"/>
    </source>
</evidence>
<name>A0A4Y2WQ06_ARAVE</name>
<sequence length="149" mass="15876">MRQVLQTFLEESPVPTPVTTSVSVEARSPTSSTSSSRESTIKQTSPKSSLEVTPTKPFPGSSAATPSEETIQEVPDRPPSAAGDRLSCHDGAAEEVEADDKVPFDVLEEGKVLTRKGKKIDATSAGNVKLTPVERVSDPEAEDDFGYTQ</sequence>
<comment type="caution">
    <text evidence="2">The sequence shown here is derived from an EMBL/GenBank/DDBJ whole genome shotgun (WGS) entry which is preliminary data.</text>
</comment>
<organism evidence="2 3">
    <name type="scientific">Araneus ventricosus</name>
    <name type="common">Orbweaver spider</name>
    <name type="synonym">Epeira ventricosa</name>
    <dbReference type="NCBI Taxonomy" id="182803"/>
    <lineage>
        <taxon>Eukaryota</taxon>
        <taxon>Metazoa</taxon>
        <taxon>Ecdysozoa</taxon>
        <taxon>Arthropoda</taxon>
        <taxon>Chelicerata</taxon>
        <taxon>Arachnida</taxon>
        <taxon>Araneae</taxon>
        <taxon>Araneomorphae</taxon>
        <taxon>Entelegynae</taxon>
        <taxon>Araneoidea</taxon>
        <taxon>Araneidae</taxon>
        <taxon>Araneus</taxon>
    </lineage>
</organism>
<feature type="region of interest" description="Disordered" evidence="1">
    <location>
        <begin position="116"/>
        <end position="149"/>
    </location>
</feature>
<accession>A0A4Y2WQ06</accession>
<feature type="compositionally biased region" description="Acidic residues" evidence="1">
    <location>
        <begin position="139"/>
        <end position="149"/>
    </location>
</feature>
<dbReference type="AlphaFoldDB" id="A0A4Y2WQ06"/>
<dbReference type="OrthoDB" id="6022242at2759"/>
<dbReference type="EMBL" id="BGPR01063617">
    <property type="protein sequence ID" value="GBO38788.1"/>
    <property type="molecule type" value="Genomic_DNA"/>
</dbReference>
<protein>
    <submittedName>
        <fullName evidence="2">Uncharacterized protein</fullName>
    </submittedName>
</protein>
<evidence type="ECO:0000313" key="2">
    <source>
        <dbReference type="EMBL" id="GBO38788.1"/>
    </source>
</evidence>
<dbReference type="Proteomes" id="UP000499080">
    <property type="component" value="Unassembled WGS sequence"/>
</dbReference>
<feature type="compositionally biased region" description="Polar residues" evidence="1">
    <location>
        <begin position="41"/>
        <end position="52"/>
    </location>
</feature>
<proteinExistence type="predicted"/>
<feature type="compositionally biased region" description="Low complexity" evidence="1">
    <location>
        <begin position="10"/>
        <end position="38"/>
    </location>
</feature>
<evidence type="ECO:0000313" key="3">
    <source>
        <dbReference type="Proteomes" id="UP000499080"/>
    </source>
</evidence>
<feature type="non-terminal residue" evidence="2">
    <location>
        <position position="149"/>
    </location>
</feature>
<feature type="region of interest" description="Disordered" evidence="1">
    <location>
        <begin position="1"/>
        <end position="87"/>
    </location>
</feature>
<keyword evidence="3" id="KW-1185">Reference proteome</keyword>
<gene>
    <name evidence="2" type="ORF">AVEN_230381_1</name>
</gene>